<gene>
    <name evidence="1" type="ORF">AAH949_01205</name>
</gene>
<accession>A0AAU7E8F7</accession>
<sequence length="376" mass="43917">MLNLINIFEQTLSNAKNENISLLIEDCVFSLVYKKTKEERVRFALDVLLEEFLKTLKKLNMLNQNNATSVIKALIKAQIAHEENKLYQYIDELSLIQSKIERQKEHIKNEISQNFFELEKSIQNSDFKEELQDYINEAILFEVETLDILKEIIQSALITTLEKNEDIEFTATTITKNLMYNAICESNFEKERILSISKTILHETFELANESKNYAKDLCIGVVKGIEQGIEQGIEKFKTSFKYCVLEEDLSAKAKQLVHLEDEFIELLRYEIHKNPDPIKSILQDLLNNEFNTLFSKLKRLATESREQIFLSLNDLKKNPKINDFNKLAQSKINSFKQEISELEKFSSYKYKDFNSKKAKNIGIALWKKAKNLIKK</sequence>
<proteinExistence type="predicted"/>
<reference evidence="1" key="1">
    <citation type="submission" date="2024-05" db="EMBL/GenBank/DDBJ databases">
        <title>Campylobacter coli isolated from environmental waters in Slovenia.</title>
        <authorList>
            <person name="Zautner A.E."/>
            <person name="Bunk B."/>
            <person name="Riedel T."/>
            <person name="Sproeer C."/>
        </authorList>
    </citation>
    <scope>NUCLEOTIDE SEQUENCE</scope>
    <source>
        <strain evidence="1">CCS1377</strain>
    </source>
</reference>
<protein>
    <submittedName>
        <fullName evidence="1">Uncharacterized protein</fullName>
    </submittedName>
</protein>
<name>A0AAU7E8F7_9BACT</name>
<organism evidence="1">
    <name type="scientific">Campylobacter sp. CCS1377</name>
    <dbReference type="NCBI Taxonomy" id="3158229"/>
    <lineage>
        <taxon>Bacteria</taxon>
        <taxon>Pseudomonadati</taxon>
        <taxon>Campylobacterota</taxon>
        <taxon>Epsilonproteobacteria</taxon>
        <taxon>Campylobacterales</taxon>
        <taxon>Campylobacteraceae</taxon>
        <taxon>Campylobacter</taxon>
    </lineage>
</organism>
<dbReference type="AlphaFoldDB" id="A0AAU7E8F7"/>
<evidence type="ECO:0000313" key="1">
    <source>
        <dbReference type="EMBL" id="XBJ29482.1"/>
    </source>
</evidence>
<dbReference type="RefSeq" id="WP_348518732.1">
    <property type="nucleotide sequence ID" value="NZ_CP155620.1"/>
</dbReference>
<dbReference type="EMBL" id="CP155620">
    <property type="protein sequence ID" value="XBJ29482.1"/>
    <property type="molecule type" value="Genomic_DNA"/>
</dbReference>